<accession>A0ABQ0AX83</accession>
<dbReference type="PANTHER" id="PTHR23026">
    <property type="entry name" value="NADPH NITROREDUCTASE"/>
    <property type="match status" value="1"/>
</dbReference>
<keyword evidence="1" id="KW-0520">NAD</keyword>
<dbReference type="Pfam" id="PF00881">
    <property type="entry name" value="Nitroreductase"/>
    <property type="match status" value="1"/>
</dbReference>
<dbReference type="InterPro" id="IPR029479">
    <property type="entry name" value="Nitroreductase"/>
</dbReference>
<evidence type="ECO:0000259" key="2">
    <source>
        <dbReference type="Pfam" id="PF00881"/>
    </source>
</evidence>
<dbReference type="RefSeq" id="WP_176253466.1">
    <property type="nucleotide sequence ID" value="NZ_BAABXL010000001.1"/>
</dbReference>
<proteinExistence type="predicted"/>
<evidence type="ECO:0000313" key="4">
    <source>
        <dbReference type="Proteomes" id="UP001600894"/>
    </source>
</evidence>
<dbReference type="PANTHER" id="PTHR23026:SF125">
    <property type="entry name" value="OXYGEN-INSENSITIVE NAD(P)H NITROREDUCTASE"/>
    <property type="match status" value="1"/>
</dbReference>
<dbReference type="InterPro" id="IPR050627">
    <property type="entry name" value="Nitroreductase/BluB"/>
</dbReference>
<dbReference type="SUPFAM" id="SSF55469">
    <property type="entry name" value="FMN-dependent nitroreductase-like"/>
    <property type="match status" value="1"/>
</dbReference>
<dbReference type="CDD" id="cd02136">
    <property type="entry name" value="PnbA_NfnB-like"/>
    <property type="match status" value="1"/>
</dbReference>
<evidence type="ECO:0000313" key="3">
    <source>
        <dbReference type="EMBL" id="GAA6268628.1"/>
    </source>
</evidence>
<comment type="caution">
    <text evidence="3">The sequence shown here is derived from an EMBL/GenBank/DDBJ whole genome shotgun (WGS) entry which is preliminary data.</text>
</comment>
<protein>
    <submittedName>
        <fullName evidence="3">Nitroreductase family protein</fullName>
    </submittedName>
</protein>
<gene>
    <name evidence="3" type="ORF">F130042H8_16880</name>
</gene>
<reference evidence="3 4" key="1">
    <citation type="submission" date="2024-04" db="EMBL/GenBank/DDBJ databases">
        <title>Defined microbial consortia suppress multidrug-resistant proinflammatory Enterobacteriaceae via ecological control.</title>
        <authorList>
            <person name="Furuichi M."/>
            <person name="Kawaguchi T."/>
            <person name="Pust M."/>
            <person name="Yasuma K."/>
            <person name="Plichta D."/>
            <person name="Hasegawa N."/>
            <person name="Ohya T."/>
            <person name="Bhattarai S."/>
            <person name="Sasajima S."/>
            <person name="Aoto Y."/>
            <person name="Tuganbaev T."/>
            <person name="Yaginuma M."/>
            <person name="Ueda M."/>
            <person name="Okahashi N."/>
            <person name="Amafuji K."/>
            <person name="Kiridooshi Y."/>
            <person name="Sugita K."/>
            <person name="Strazar M."/>
            <person name="Skelly A."/>
            <person name="Suda W."/>
            <person name="Hattori M."/>
            <person name="Nakamoto N."/>
            <person name="Caballero S."/>
            <person name="Norman J."/>
            <person name="Olle B."/>
            <person name="Tanoue T."/>
            <person name="Arita M."/>
            <person name="Bucci V."/>
            <person name="Atarashi K."/>
            <person name="Xavier R."/>
            <person name="Honda K."/>
        </authorList>
    </citation>
    <scope>NUCLEOTIDE SEQUENCE [LARGE SCALE GENOMIC DNA]</scope>
    <source>
        <strain evidence="4">f13</strain>
    </source>
</reference>
<dbReference type="InterPro" id="IPR000415">
    <property type="entry name" value="Nitroreductase-like"/>
</dbReference>
<feature type="domain" description="Nitroreductase" evidence="2">
    <location>
        <begin position="8"/>
        <end position="153"/>
    </location>
</feature>
<dbReference type="Gene3D" id="3.40.109.10">
    <property type="entry name" value="NADH Oxidase"/>
    <property type="match status" value="1"/>
</dbReference>
<keyword evidence="4" id="KW-1185">Reference proteome</keyword>
<dbReference type="Proteomes" id="UP001600894">
    <property type="component" value="Unassembled WGS sequence"/>
</dbReference>
<organism evidence="3 4">
    <name type="scientific">Enterocloster alcoholdehydrogenati</name>
    <dbReference type="NCBI Taxonomy" id="2547410"/>
    <lineage>
        <taxon>Bacteria</taxon>
        <taxon>Bacillati</taxon>
        <taxon>Bacillota</taxon>
        <taxon>Clostridia</taxon>
        <taxon>Lachnospirales</taxon>
        <taxon>Lachnospiraceae</taxon>
        <taxon>Enterocloster</taxon>
    </lineage>
</organism>
<sequence>MNETMKTILTRRSTRKFKVQELPEAELEQILQAALYAPSGMSKQTWQFTVVKNREKIQLLAKAVEKALGRERYDMYQPQVLIIPSNQRENHHGKEDNACAMENIFLAAHSFGIGSVWINQLQGICDEPAIREILNGFGIPADHVVYGMAALGYADDVKAEKKRNGKVVVVE</sequence>
<evidence type="ECO:0000256" key="1">
    <source>
        <dbReference type="ARBA" id="ARBA00023027"/>
    </source>
</evidence>
<dbReference type="EMBL" id="BAABXL010000001">
    <property type="protein sequence ID" value="GAA6268628.1"/>
    <property type="molecule type" value="Genomic_DNA"/>
</dbReference>
<name>A0ABQ0AX83_9FIRM</name>